<reference evidence="2" key="1">
    <citation type="submission" date="2020-02" db="EMBL/GenBank/DDBJ databases">
        <authorList>
            <person name="Meier V. D."/>
        </authorList>
    </citation>
    <scope>NUCLEOTIDE SEQUENCE</scope>
    <source>
        <strain evidence="2">AVDCRST_MAG06</strain>
    </source>
</reference>
<dbReference type="AlphaFoldDB" id="A0A6J4PFH5"/>
<protein>
    <submittedName>
        <fullName evidence="2">Integral membrane protein</fullName>
    </submittedName>
</protein>
<feature type="non-terminal residue" evidence="2">
    <location>
        <position position="1"/>
    </location>
</feature>
<dbReference type="EMBL" id="CADCUP010000206">
    <property type="protein sequence ID" value="CAA9414534.1"/>
    <property type="molecule type" value="Genomic_DNA"/>
</dbReference>
<evidence type="ECO:0000313" key="2">
    <source>
        <dbReference type="EMBL" id="CAA9414534.1"/>
    </source>
</evidence>
<feature type="compositionally biased region" description="Basic and acidic residues" evidence="1">
    <location>
        <begin position="39"/>
        <end position="48"/>
    </location>
</feature>
<proteinExistence type="predicted"/>
<gene>
    <name evidence="2" type="ORF">AVDCRST_MAG06-3094</name>
</gene>
<name>A0A6J4PFH5_9ACTN</name>
<feature type="non-terminal residue" evidence="2">
    <location>
        <position position="110"/>
    </location>
</feature>
<accession>A0A6J4PFH5</accession>
<organism evidence="2">
    <name type="scientific">uncultured Nocardioides sp</name>
    <dbReference type="NCBI Taxonomy" id="198441"/>
    <lineage>
        <taxon>Bacteria</taxon>
        <taxon>Bacillati</taxon>
        <taxon>Actinomycetota</taxon>
        <taxon>Actinomycetes</taxon>
        <taxon>Propionibacteriales</taxon>
        <taxon>Nocardioidaceae</taxon>
        <taxon>Nocardioides</taxon>
        <taxon>environmental samples</taxon>
    </lineage>
</organism>
<sequence length="110" mass="11921">GRPGAQRHRLRRRGLHPAPAAHHRAQRHRRGAVLPRGAVCRDQEAHGRGDRRRLRPGHRRHGQPDAGLRRAAARRGGRAAAAGVRRDSGTDPDPPVVVAPDAARATARAV</sequence>
<feature type="region of interest" description="Disordered" evidence="1">
    <location>
        <begin position="1"/>
        <end position="110"/>
    </location>
</feature>
<feature type="compositionally biased region" description="Basic residues" evidence="1">
    <location>
        <begin position="49"/>
        <end position="61"/>
    </location>
</feature>
<feature type="compositionally biased region" description="Low complexity" evidence="1">
    <location>
        <begin position="98"/>
        <end position="110"/>
    </location>
</feature>
<evidence type="ECO:0000256" key="1">
    <source>
        <dbReference type="SAM" id="MobiDB-lite"/>
    </source>
</evidence>
<feature type="compositionally biased region" description="Basic residues" evidence="1">
    <location>
        <begin position="1"/>
        <end position="31"/>
    </location>
</feature>